<evidence type="ECO:0000313" key="13">
    <source>
        <dbReference type="Proteomes" id="UP000192448"/>
    </source>
</evidence>
<evidence type="ECO:0000259" key="10">
    <source>
        <dbReference type="Pfam" id="PF02518"/>
    </source>
</evidence>
<feature type="transmembrane region" description="Helical" evidence="9">
    <location>
        <begin position="41"/>
        <end position="60"/>
    </location>
</feature>
<dbReference type="RefSeq" id="WP_083168205.1">
    <property type="nucleotide sequence ID" value="NZ_MVHF01000039.1"/>
</dbReference>
<dbReference type="PANTHER" id="PTHR24421:SF10">
    <property type="entry name" value="NITRATE_NITRITE SENSOR PROTEIN NARQ"/>
    <property type="match status" value="1"/>
</dbReference>
<evidence type="ECO:0000256" key="1">
    <source>
        <dbReference type="ARBA" id="ARBA00000085"/>
    </source>
</evidence>
<keyword evidence="8" id="KW-0902">Two-component regulatory system</keyword>
<keyword evidence="7" id="KW-0067">ATP-binding</keyword>
<dbReference type="GO" id="GO:0016020">
    <property type="term" value="C:membrane"/>
    <property type="evidence" value="ECO:0007669"/>
    <property type="project" value="InterPro"/>
</dbReference>
<evidence type="ECO:0000256" key="7">
    <source>
        <dbReference type="ARBA" id="ARBA00022840"/>
    </source>
</evidence>
<dbReference type="OrthoDB" id="227596at2"/>
<evidence type="ECO:0000256" key="9">
    <source>
        <dbReference type="SAM" id="Phobius"/>
    </source>
</evidence>
<keyword evidence="6" id="KW-0418">Kinase</keyword>
<dbReference type="SUPFAM" id="SSF55874">
    <property type="entry name" value="ATPase domain of HSP90 chaperone/DNA topoisomerase II/histidine kinase"/>
    <property type="match status" value="1"/>
</dbReference>
<evidence type="ECO:0000259" key="11">
    <source>
        <dbReference type="Pfam" id="PF07730"/>
    </source>
</evidence>
<feature type="transmembrane region" description="Helical" evidence="9">
    <location>
        <begin position="12"/>
        <end position="29"/>
    </location>
</feature>
<evidence type="ECO:0000256" key="6">
    <source>
        <dbReference type="ARBA" id="ARBA00022777"/>
    </source>
</evidence>
<dbReference type="GO" id="GO:0046983">
    <property type="term" value="F:protein dimerization activity"/>
    <property type="evidence" value="ECO:0007669"/>
    <property type="project" value="InterPro"/>
</dbReference>
<dbReference type="Pfam" id="PF02518">
    <property type="entry name" value="HATPase_c"/>
    <property type="match status" value="1"/>
</dbReference>
<keyword evidence="5" id="KW-0547">Nucleotide-binding</keyword>
<dbReference type="Gene3D" id="3.30.565.10">
    <property type="entry name" value="Histidine kinase-like ATPase, C-terminal domain"/>
    <property type="match status" value="1"/>
</dbReference>
<keyword evidence="9" id="KW-0472">Membrane</keyword>
<name>A0A1X0AFH5_9MYCO</name>
<dbReference type="EMBL" id="MVHF01000039">
    <property type="protein sequence ID" value="ORA28665.1"/>
    <property type="molecule type" value="Genomic_DNA"/>
</dbReference>
<dbReference type="Proteomes" id="UP000192448">
    <property type="component" value="Unassembled WGS sequence"/>
</dbReference>
<dbReference type="Pfam" id="PF07730">
    <property type="entry name" value="HisKA_3"/>
    <property type="match status" value="1"/>
</dbReference>
<evidence type="ECO:0000313" key="12">
    <source>
        <dbReference type="EMBL" id="ORA28665.1"/>
    </source>
</evidence>
<protein>
    <recommendedName>
        <fullName evidence="2">histidine kinase</fullName>
        <ecNumber evidence="2">2.7.13.3</ecNumber>
    </recommendedName>
</protein>
<dbReference type="InterPro" id="IPR036890">
    <property type="entry name" value="HATPase_C_sf"/>
</dbReference>
<evidence type="ECO:0000256" key="3">
    <source>
        <dbReference type="ARBA" id="ARBA00022553"/>
    </source>
</evidence>
<evidence type="ECO:0000256" key="2">
    <source>
        <dbReference type="ARBA" id="ARBA00012438"/>
    </source>
</evidence>
<keyword evidence="9" id="KW-0812">Transmembrane</keyword>
<evidence type="ECO:0000256" key="8">
    <source>
        <dbReference type="ARBA" id="ARBA00023012"/>
    </source>
</evidence>
<dbReference type="Gene3D" id="1.20.5.1930">
    <property type="match status" value="1"/>
</dbReference>
<dbReference type="PANTHER" id="PTHR24421">
    <property type="entry name" value="NITRATE/NITRITE SENSOR PROTEIN NARX-RELATED"/>
    <property type="match status" value="1"/>
</dbReference>
<dbReference type="EC" id="2.7.13.3" evidence="2"/>
<dbReference type="GO" id="GO:0005524">
    <property type="term" value="F:ATP binding"/>
    <property type="evidence" value="ECO:0007669"/>
    <property type="project" value="UniProtKB-KW"/>
</dbReference>
<evidence type="ECO:0000256" key="4">
    <source>
        <dbReference type="ARBA" id="ARBA00022679"/>
    </source>
</evidence>
<dbReference type="InterPro" id="IPR011712">
    <property type="entry name" value="Sig_transdc_His_kin_sub3_dim/P"/>
</dbReference>
<comment type="catalytic activity">
    <reaction evidence="1">
        <text>ATP + protein L-histidine = ADP + protein N-phospho-L-histidine.</text>
        <dbReference type="EC" id="2.7.13.3"/>
    </reaction>
</comment>
<dbReference type="InterPro" id="IPR003594">
    <property type="entry name" value="HATPase_dom"/>
</dbReference>
<dbReference type="STRING" id="1927124.BST13_28390"/>
<gene>
    <name evidence="12" type="ORF">BST13_28390</name>
</gene>
<keyword evidence="13" id="KW-1185">Reference proteome</keyword>
<proteinExistence type="predicted"/>
<evidence type="ECO:0000256" key="5">
    <source>
        <dbReference type="ARBA" id="ARBA00022741"/>
    </source>
</evidence>
<feature type="transmembrane region" description="Helical" evidence="9">
    <location>
        <begin position="108"/>
        <end position="126"/>
    </location>
</feature>
<keyword evidence="3" id="KW-0597">Phosphoprotein</keyword>
<feature type="transmembrane region" description="Helical" evidence="9">
    <location>
        <begin position="66"/>
        <end position="96"/>
    </location>
</feature>
<feature type="domain" description="Signal transduction histidine kinase subgroup 3 dimerisation and phosphoacceptor" evidence="11">
    <location>
        <begin position="185"/>
        <end position="248"/>
    </location>
</feature>
<dbReference type="CDD" id="cd16917">
    <property type="entry name" value="HATPase_UhpB-NarQ-NarX-like"/>
    <property type="match status" value="1"/>
</dbReference>
<dbReference type="AlphaFoldDB" id="A0A1X0AFH5"/>
<accession>A0A1X0AFH5</accession>
<keyword evidence="4" id="KW-0808">Transferase</keyword>
<comment type="caution">
    <text evidence="12">The sequence shown here is derived from an EMBL/GenBank/DDBJ whole genome shotgun (WGS) entry which is preliminary data.</text>
</comment>
<reference evidence="12 13" key="1">
    <citation type="submission" date="2017-02" db="EMBL/GenBank/DDBJ databases">
        <title>The new phylogeny of genus Mycobacterium.</title>
        <authorList>
            <person name="Tortoli E."/>
            <person name="Trovato A."/>
            <person name="Cirillo D.M."/>
        </authorList>
    </citation>
    <scope>NUCLEOTIDE SEQUENCE [LARGE SCALE GENOMIC DNA]</scope>
    <source>
        <strain evidence="12 13">RW6</strain>
    </source>
</reference>
<organism evidence="12 13">
    <name type="scientific">Mycobacterium aquaticum</name>
    <dbReference type="NCBI Taxonomy" id="1927124"/>
    <lineage>
        <taxon>Bacteria</taxon>
        <taxon>Bacillati</taxon>
        <taxon>Actinomycetota</taxon>
        <taxon>Actinomycetes</taxon>
        <taxon>Mycobacteriales</taxon>
        <taxon>Mycobacteriaceae</taxon>
        <taxon>Mycobacterium</taxon>
    </lineage>
</organism>
<sequence length="387" mass="40542">MDASADHRRPALWLVPLLVAVIQVAGSTGMRHHRGPELAPLTWFGFVLLLAGPLMLLARYRHPCPVLLAVTAITATYVLAGFGPGPVFLSLVVAFVRAATVCPRWWTYPLPLIGWAAAWVIPWLAGRPRPPLEAIGGLGAWLLVLVAIAEGLRQRRSVVEARRLRQDAMASAARSERQREATAARLAIARELHDVLAHSLSMINVQSSVALELLDKQPERAGPALAAIKDASRQAISDVHSLVTALRAEGGEPTAPTPGIADLDGLLGPARATGLTVTTTVTGSPRTLPAVIDVAAARIVQESLTNVVRHSTATTAAVTVDYTASRLSVAVDDNGTPRGSTSAGGSGITGMRERARALGGSFSAGRVPGGGFSVRAGLPIDESAYPS</sequence>
<feature type="transmembrane region" description="Helical" evidence="9">
    <location>
        <begin position="132"/>
        <end position="152"/>
    </location>
</feature>
<keyword evidence="9" id="KW-1133">Transmembrane helix</keyword>
<dbReference type="GO" id="GO:0000155">
    <property type="term" value="F:phosphorelay sensor kinase activity"/>
    <property type="evidence" value="ECO:0007669"/>
    <property type="project" value="InterPro"/>
</dbReference>
<feature type="domain" description="Histidine kinase/HSP90-like ATPase" evidence="10">
    <location>
        <begin position="296"/>
        <end position="380"/>
    </location>
</feature>
<dbReference type="InterPro" id="IPR050482">
    <property type="entry name" value="Sensor_HK_TwoCompSys"/>
</dbReference>